<keyword evidence="1" id="KW-0472">Membrane</keyword>
<proteinExistence type="predicted"/>
<evidence type="ECO:0008006" key="4">
    <source>
        <dbReference type="Google" id="ProtNLM"/>
    </source>
</evidence>
<dbReference type="Proteomes" id="UP000663067">
    <property type="component" value="Chromosome"/>
</dbReference>
<organism evidence="2 3">
    <name type="scientific">Bifidobacterium imperatoris</name>
    <dbReference type="NCBI Taxonomy" id="2020965"/>
    <lineage>
        <taxon>Bacteria</taxon>
        <taxon>Bacillati</taxon>
        <taxon>Actinomycetota</taxon>
        <taxon>Actinomycetes</taxon>
        <taxon>Bifidobacteriales</taxon>
        <taxon>Bifidobacteriaceae</taxon>
        <taxon>Bifidobacterium</taxon>
    </lineage>
</organism>
<name>A0ABX7RZX2_9BIFI</name>
<keyword evidence="1" id="KW-1133">Transmembrane helix</keyword>
<keyword evidence="3" id="KW-1185">Reference proteome</keyword>
<evidence type="ECO:0000313" key="2">
    <source>
        <dbReference type="EMBL" id="QSY57528.1"/>
    </source>
</evidence>
<dbReference type="RefSeq" id="WP_101625947.1">
    <property type="nucleotide sequence ID" value="NZ_CP071591.1"/>
</dbReference>
<evidence type="ECO:0000256" key="1">
    <source>
        <dbReference type="SAM" id="Phobius"/>
    </source>
</evidence>
<sequence>MMNTQDRQGYRWGVVIVVIAVLIVVALCVFEKWWMDRPADTSHVQYSYSASSKFDKAQLDAAGKTVTQSFSGFTGCTLNKVSYDEAAANKFLDWEYDENDRERMFVATVDFTCDGSDMSLSKGPQSMTWYLRLNNDGKTWTEIDHGNG</sequence>
<keyword evidence="1" id="KW-0812">Transmembrane</keyword>
<protein>
    <recommendedName>
        <fullName evidence="4">Lipoprotein</fullName>
    </recommendedName>
</protein>
<feature type="transmembrane region" description="Helical" evidence="1">
    <location>
        <begin position="12"/>
        <end position="30"/>
    </location>
</feature>
<reference evidence="2 3" key="1">
    <citation type="submission" date="2021-03" db="EMBL/GenBank/DDBJ databases">
        <title>Genome sequencing of Bifidobacterium imperatoris JCM 32708.</title>
        <authorList>
            <person name="Kim J."/>
        </authorList>
    </citation>
    <scope>NUCLEOTIDE SEQUENCE [LARGE SCALE GENOMIC DNA]</scope>
    <source>
        <strain evidence="2 3">JCM 32708</strain>
    </source>
</reference>
<dbReference type="EMBL" id="CP071591">
    <property type="protein sequence ID" value="QSY57528.1"/>
    <property type="molecule type" value="Genomic_DNA"/>
</dbReference>
<accession>A0ABX7RZX2</accession>
<gene>
    <name evidence="2" type="ORF">BLI708_09950</name>
</gene>
<evidence type="ECO:0000313" key="3">
    <source>
        <dbReference type="Proteomes" id="UP000663067"/>
    </source>
</evidence>